<evidence type="ECO:0000313" key="3">
    <source>
        <dbReference type="Proteomes" id="UP000178587"/>
    </source>
</evidence>
<dbReference type="InterPro" id="IPR045584">
    <property type="entry name" value="Pilin-like"/>
</dbReference>
<protein>
    <recommendedName>
        <fullName evidence="4">Type II secretion system protein</fullName>
    </recommendedName>
</protein>
<organism evidence="2 3">
    <name type="scientific">Candidatus Kaiserbacteria bacterium RIFCSPLOWO2_01_FULL_50_24</name>
    <dbReference type="NCBI Taxonomy" id="1798507"/>
    <lineage>
        <taxon>Bacteria</taxon>
        <taxon>Candidatus Kaiseribacteriota</taxon>
    </lineage>
</organism>
<dbReference type="Proteomes" id="UP000178587">
    <property type="component" value="Unassembled WGS sequence"/>
</dbReference>
<sequence>MIYKLLAYSVQLIGGITPRRFVFLLKAKSYKPEADSRGFTLVEMIVAVGLFAVVMIVAMSTLLSLVYANRKAHALQSVMNNLNITLDSMTRSIRMGTDYRCGGSSPSNSDCPSGGQSLYFESRYGDRSNTADDWAYWYDQNTKRIYKSEQGGAAAVAITAPEVNIESFTFYVVGTTQRDFVQPKVVITVKGVAGSQARTETTFSIQATAVQRSLDL</sequence>
<dbReference type="PROSITE" id="PS00409">
    <property type="entry name" value="PROKAR_NTER_METHYL"/>
    <property type="match status" value="1"/>
</dbReference>
<proteinExistence type="predicted"/>
<dbReference type="STRING" id="1798507.A3A34_00050"/>
<keyword evidence="1" id="KW-0812">Transmembrane</keyword>
<dbReference type="EMBL" id="MFLU01000006">
    <property type="protein sequence ID" value="OGG76030.1"/>
    <property type="molecule type" value="Genomic_DNA"/>
</dbReference>
<keyword evidence="1" id="KW-1133">Transmembrane helix</keyword>
<evidence type="ECO:0000256" key="1">
    <source>
        <dbReference type="SAM" id="Phobius"/>
    </source>
</evidence>
<dbReference type="Pfam" id="PF07963">
    <property type="entry name" value="N_methyl"/>
    <property type="match status" value="1"/>
</dbReference>
<feature type="transmembrane region" description="Helical" evidence="1">
    <location>
        <begin position="44"/>
        <end position="68"/>
    </location>
</feature>
<evidence type="ECO:0008006" key="4">
    <source>
        <dbReference type="Google" id="ProtNLM"/>
    </source>
</evidence>
<dbReference type="NCBIfam" id="TIGR02532">
    <property type="entry name" value="IV_pilin_GFxxxE"/>
    <property type="match status" value="1"/>
</dbReference>
<comment type="caution">
    <text evidence="2">The sequence shown here is derived from an EMBL/GenBank/DDBJ whole genome shotgun (WGS) entry which is preliminary data.</text>
</comment>
<keyword evidence="1" id="KW-0472">Membrane</keyword>
<dbReference type="AlphaFoldDB" id="A0A1F6EQX3"/>
<accession>A0A1F6EQX3</accession>
<gene>
    <name evidence="2" type="ORF">A3A34_00050</name>
</gene>
<dbReference type="InterPro" id="IPR012902">
    <property type="entry name" value="N_methyl_site"/>
</dbReference>
<name>A0A1F6EQX3_9BACT</name>
<dbReference type="SUPFAM" id="SSF54523">
    <property type="entry name" value="Pili subunits"/>
    <property type="match status" value="1"/>
</dbReference>
<reference evidence="2 3" key="1">
    <citation type="journal article" date="2016" name="Nat. Commun.">
        <title>Thousands of microbial genomes shed light on interconnected biogeochemical processes in an aquifer system.</title>
        <authorList>
            <person name="Anantharaman K."/>
            <person name="Brown C.T."/>
            <person name="Hug L.A."/>
            <person name="Sharon I."/>
            <person name="Castelle C.J."/>
            <person name="Probst A.J."/>
            <person name="Thomas B.C."/>
            <person name="Singh A."/>
            <person name="Wilkins M.J."/>
            <person name="Karaoz U."/>
            <person name="Brodie E.L."/>
            <person name="Williams K.H."/>
            <person name="Hubbard S.S."/>
            <person name="Banfield J.F."/>
        </authorList>
    </citation>
    <scope>NUCLEOTIDE SEQUENCE [LARGE SCALE GENOMIC DNA]</scope>
</reference>
<evidence type="ECO:0000313" key="2">
    <source>
        <dbReference type="EMBL" id="OGG76030.1"/>
    </source>
</evidence>